<dbReference type="KEGG" id="pwu:A8O14_06920"/>
<dbReference type="EMBL" id="CP015922">
    <property type="protein sequence ID" value="ANJ00770.1"/>
    <property type="molecule type" value="Genomic_DNA"/>
</dbReference>
<dbReference type="STRING" id="1743168.A8O14_06920"/>
<sequence>MNWEVETLNACVDNELERLPDDMRGRFVRVSGLLEQFGPKQVGMPHIRSLGSKFWEIRVAGRDGIARGIYVLAQSKKIVILHVFIKKSQKTPTAALNIAKQRAKEAKLI</sequence>
<dbReference type="AlphaFoldDB" id="A0A191UIF4"/>
<proteinExistence type="predicted"/>
<dbReference type="Pfam" id="PF05973">
    <property type="entry name" value="Gp49"/>
    <property type="match status" value="1"/>
</dbReference>
<evidence type="ECO:0000313" key="2">
    <source>
        <dbReference type="Proteomes" id="UP000078463"/>
    </source>
</evidence>
<accession>A0A191UIF4</accession>
<organism evidence="1 2">
    <name type="scientific">Polynucleobacter wuianus</name>
    <dbReference type="NCBI Taxonomy" id="1743168"/>
    <lineage>
        <taxon>Bacteria</taxon>
        <taxon>Pseudomonadati</taxon>
        <taxon>Pseudomonadota</taxon>
        <taxon>Betaproteobacteria</taxon>
        <taxon>Burkholderiales</taxon>
        <taxon>Burkholderiaceae</taxon>
        <taxon>Polynucleobacter</taxon>
    </lineage>
</organism>
<dbReference type="Proteomes" id="UP000078463">
    <property type="component" value="Chromosome"/>
</dbReference>
<dbReference type="InterPro" id="IPR009241">
    <property type="entry name" value="HigB-like"/>
</dbReference>
<reference evidence="2" key="1">
    <citation type="submission" date="2016-05" db="EMBL/GenBank/DDBJ databases">
        <title>Polynucleobacter sp. QLW-P1FAT50C-4 genome.</title>
        <authorList>
            <person name="Hahn M.W."/>
        </authorList>
    </citation>
    <scope>NUCLEOTIDE SEQUENCE [LARGE SCALE GENOMIC DNA]</scope>
    <source>
        <strain evidence="2">QLW-P1FAT50C-4</strain>
    </source>
</reference>
<evidence type="ECO:0000313" key="1">
    <source>
        <dbReference type="EMBL" id="ANJ00770.1"/>
    </source>
</evidence>
<gene>
    <name evidence="1" type="ORF">A8O14_06920</name>
</gene>
<protein>
    <recommendedName>
        <fullName evidence="3">Addiction module toxin RelE</fullName>
    </recommendedName>
</protein>
<keyword evidence="2" id="KW-1185">Reference proteome</keyword>
<name>A0A191UIF4_9BURK</name>
<evidence type="ECO:0008006" key="3">
    <source>
        <dbReference type="Google" id="ProtNLM"/>
    </source>
</evidence>